<feature type="region of interest" description="Disordered" evidence="1">
    <location>
        <begin position="1"/>
        <end position="59"/>
    </location>
</feature>
<evidence type="ECO:0000313" key="3">
    <source>
        <dbReference type="Proteomes" id="UP000266188"/>
    </source>
</evidence>
<keyword evidence="3" id="KW-1185">Reference proteome</keyword>
<name>A0A3A2ZLF1_9EURO</name>
<protein>
    <submittedName>
        <fullName evidence="2">Uncharacterized protein</fullName>
    </submittedName>
</protein>
<feature type="compositionally biased region" description="Polar residues" evidence="1">
    <location>
        <begin position="25"/>
        <end position="34"/>
    </location>
</feature>
<proteinExistence type="predicted"/>
<feature type="compositionally biased region" description="Pro residues" evidence="1">
    <location>
        <begin position="38"/>
        <end position="58"/>
    </location>
</feature>
<organism evidence="2 3">
    <name type="scientific">Aspergillus sclerotialis</name>
    <dbReference type="NCBI Taxonomy" id="2070753"/>
    <lineage>
        <taxon>Eukaryota</taxon>
        <taxon>Fungi</taxon>
        <taxon>Dikarya</taxon>
        <taxon>Ascomycota</taxon>
        <taxon>Pezizomycotina</taxon>
        <taxon>Eurotiomycetes</taxon>
        <taxon>Eurotiomycetidae</taxon>
        <taxon>Eurotiales</taxon>
        <taxon>Aspergillaceae</taxon>
        <taxon>Aspergillus</taxon>
        <taxon>Aspergillus subgen. Polypaecilum</taxon>
    </lineage>
</organism>
<accession>A0A3A2ZLF1</accession>
<dbReference type="Proteomes" id="UP000266188">
    <property type="component" value="Unassembled WGS sequence"/>
</dbReference>
<evidence type="ECO:0000256" key="1">
    <source>
        <dbReference type="SAM" id="MobiDB-lite"/>
    </source>
</evidence>
<comment type="caution">
    <text evidence="2">The sequence shown here is derived from an EMBL/GenBank/DDBJ whole genome shotgun (WGS) entry which is preliminary data.</text>
</comment>
<evidence type="ECO:0000313" key="2">
    <source>
        <dbReference type="EMBL" id="RJE24028.1"/>
    </source>
</evidence>
<sequence>MPSSTAAVIRDTGSRDTDIIIENTADPSTSSITGGNAPPGPPRYPSLPPAPVRSPTPPNVRHTFAVHRYVSLAHAVATIASLQSFRRRSEIPHVSHGDVVHFIFRRSP</sequence>
<gene>
    <name evidence="2" type="ORF">PHISCL_03622</name>
</gene>
<reference evidence="3" key="1">
    <citation type="submission" date="2017-02" db="EMBL/GenBank/DDBJ databases">
        <authorList>
            <person name="Tafer H."/>
            <person name="Lopandic K."/>
        </authorList>
    </citation>
    <scope>NUCLEOTIDE SEQUENCE [LARGE SCALE GENOMIC DNA]</scope>
    <source>
        <strain evidence="3">CBS 366.77</strain>
    </source>
</reference>
<dbReference type="AlphaFoldDB" id="A0A3A2ZLF1"/>
<dbReference type="EMBL" id="MVGC01000096">
    <property type="protein sequence ID" value="RJE24028.1"/>
    <property type="molecule type" value="Genomic_DNA"/>
</dbReference>